<evidence type="ECO:0000313" key="2">
    <source>
        <dbReference type="Proteomes" id="UP001472677"/>
    </source>
</evidence>
<gene>
    <name evidence="1" type="ORF">V6N12_058622</name>
</gene>
<dbReference type="EMBL" id="JBBPBM010000010">
    <property type="protein sequence ID" value="KAK8565047.1"/>
    <property type="molecule type" value="Genomic_DNA"/>
</dbReference>
<proteinExistence type="predicted"/>
<evidence type="ECO:0000313" key="1">
    <source>
        <dbReference type="EMBL" id="KAK8565047.1"/>
    </source>
</evidence>
<dbReference type="Proteomes" id="UP001472677">
    <property type="component" value="Unassembled WGS sequence"/>
</dbReference>
<name>A0ABR2ESN6_9ROSI</name>
<accession>A0ABR2ESN6</accession>
<protein>
    <submittedName>
        <fullName evidence="1">Uncharacterized protein</fullName>
    </submittedName>
</protein>
<reference evidence="1 2" key="1">
    <citation type="journal article" date="2024" name="G3 (Bethesda)">
        <title>Genome assembly of Hibiscus sabdariffa L. provides insights into metabolisms of medicinal natural products.</title>
        <authorList>
            <person name="Kim T."/>
        </authorList>
    </citation>
    <scope>NUCLEOTIDE SEQUENCE [LARGE SCALE GENOMIC DNA]</scope>
    <source>
        <strain evidence="1">TK-2024</strain>
        <tissue evidence="1">Old leaves</tissue>
    </source>
</reference>
<keyword evidence="2" id="KW-1185">Reference proteome</keyword>
<organism evidence="1 2">
    <name type="scientific">Hibiscus sabdariffa</name>
    <name type="common">roselle</name>
    <dbReference type="NCBI Taxonomy" id="183260"/>
    <lineage>
        <taxon>Eukaryota</taxon>
        <taxon>Viridiplantae</taxon>
        <taxon>Streptophyta</taxon>
        <taxon>Embryophyta</taxon>
        <taxon>Tracheophyta</taxon>
        <taxon>Spermatophyta</taxon>
        <taxon>Magnoliopsida</taxon>
        <taxon>eudicotyledons</taxon>
        <taxon>Gunneridae</taxon>
        <taxon>Pentapetalae</taxon>
        <taxon>rosids</taxon>
        <taxon>malvids</taxon>
        <taxon>Malvales</taxon>
        <taxon>Malvaceae</taxon>
        <taxon>Malvoideae</taxon>
        <taxon>Hibiscus</taxon>
    </lineage>
</organism>
<sequence length="133" mass="13708">MCLSTLDLKCLLSFEVSNESMLHVSVNSGEAGGSEHKCSHSHTLGEPSQGTSLDLTTILTTDVMVNVPATLLTDTGSLLSTTIVVVSNGDPAVTGIIASTTSCTMEPIIFPSINYISDFATVSSISSALGLAK</sequence>
<comment type="caution">
    <text evidence="1">The sequence shown here is derived from an EMBL/GenBank/DDBJ whole genome shotgun (WGS) entry which is preliminary data.</text>
</comment>